<dbReference type="InterPro" id="IPR052017">
    <property type="entry name" value="TSUP"/>
</dbReference>
<evidence type="ECO:0000313" key="9">
    <source>
        <dbReference type="EMBL" id="UYG53453.1"/>
    </source>
</evidence>
<keyword evidence="3" id="KW-0813">Transport</keyword>
<evidence type="ECO:0000256" key="3">
    <source>
        <dbReference type="ARBA" id="ARBA00022448"/>
    </source>
</evidence>
<evidence type="ECO:0000256" key="6">
    <source>
        <dbReference type="ARBA" id="ARBA00022989"/>
    </source>
</evidence>
<feature type="transmembrane region" description="Helical" evidence="8">
    <location>
        <begin position="237"/>
        <end position="255"/>
    </location>
</feature>
<evidence type="ECO:0000256" key="2">
    <source>
        <dbReference type="ARBA" id="ARBA00009142"/>
    </source>
</evidence>
<sequence length="258" mass="27397">MPPLFEQSMPASPATHLVFLLFVAFAVYVQSLTGFALSLVLLGLVGLTHLFPLPDAVNAVSFLTVMNAAMFLYRRRPVRIEPAMRIAVASSMAGSFIGMGILVYLAANAMHLLRALLGLIIIGCALLLWRMAEPRQDTSPPRVFAGVGLLSGVLGGLFSAAGPPLVYVVYRQPWPLARIQEALIFSFGVGALLRLAVLGLGGQISVQSLLLAAQAIPVVLLVTALSANRKLPVSRAILQRIVCGLLLCAGFGMLVRAV</sequence>
<evidence type="ECO:0000256" key="7">
    <source>
        <dbReference type="ARBA" id="ARBA00023136"/>
    </source>
</evidence>
<evidence type="ECO:0000256" key="5">
    <source>
        <dbReference type="ARBA" id="ARBA00022692"/>
    </source>
</evidence>
<organism evidence="9 10">
    <name type="scientific">Comamonas endophytica</name>
    <dbReference type="NCBI Taxonomy" id="2949090"/>
    <lineage>
        <taxon>Bacteria</taxon>
        <taxon>Pseudomonadati</taxon>
        <taxon>Pseudomonadota</taxon>
        <taxon>Betaproteobacteria</taxon>
        <taxon>Burkholderiales</taxon>
        <taxon>Comamonadaceae</taxon>
        <taxon>Comamonas</taxon>
    </lineage>
</organism>
<gene>
    <name evidence="9" type="ORF">M9799_18960</name>
</gene>
<evidence type="ECO:0000256" key="4">
    <source>
        <dbReference type="ARBA" id="ARBA00022475"/>
    </source>
</evidence>
<comment type="subcellular location">
    <subcellularLocation>
        <location evidence="1 8">Cell membrane</location>
        <topology evidence="1 8">Multi-pass membrane protein</topology>
    </subcellularLocation>
</comment>
<proteinExistence type="inferred from homology"/>
<protein>
    <recommendedName>
        <fullName evidence="8">Probable membrane transporter protein</fullName>
    </recommendedName>
</protein>
<dbReference type="InterPro" id="IPR002781">
    <property type="entry name" value="TM_pro_TauE-like"/>
</dbReference>
<keyword evidence="7 8" id="KW-0472">Membrane</keyword>
<dbReference type="EMBL" id="CP106882">
    <property type="protein sequence ID" value="UYG53453.1"/>
    <property type="molecule type" value="Genomic_DNA"/>
</dbReference>
<dbReference type="RefSeq" id="WP_231043681.1">
    <property type="nucleotide sequence ID" value="NZ_CP106882.1"/>
</dbReference>
<keyword evidence="10" id="KW-1185">Reference proteome</keyword>
<evidence type="ECO:0000313" key="10">
    <source>
        <dbReference type="Proteomes" id="UP001162800"/>
    </source>
</evidence>
<evidence type="ECO:0000256" key="8">
    <source>
        <dbReference type="RuleBase" id="RU363041"/>
    </source>
</evidence>
<dbReference type="PANTHER" id="PTHR30269">
    <property type="entry name" value="TRANSMEMBRANE PROTEIN YFCA"/>
    <property type="match status" value="1"/>
</dbReference>
<accession>A0ABY6GF09</accession>
<comment type="similarity">
    <text evidence="2 8">Belongs to the 4-toluene sulfonate uptake permease (TSUP) (TC 2.A.102) family.</text>
</comment>
<dbReference type="PANTHER" id="PTHR30269:SF37">
    <property type="entry name" value="MEMBRANE TRANSPORTER PROTEIN"/>
    <property type="match status" value="1"/>
</dbReference>
<reference evidence="9" key="1">
    <citation type="submission" date="2022-09" db="EMBL/GenBank/DDBJ databases">
        <title>The complete genome of Acidovorax sp. 5MLIR.</title>
        <authorList>
            <person name="Liu L."/>
            <person name="Yue J."/>
            <person name="Yang F."/>
            <person name="Yuan J."/>
            <person name="Li L."/>
        </authorList>
    </citation>
    <scope>NUCLEOTIDE SEQUENCE</scope>
    <source>
        <strain evidence="9">5MLIR</strain>
        <plasmid evidence="9">unnamed1</plasmid>
    </source>
</reference>
<keyword evidence="4 8" id="KW-1003">Cell membrane</keyword>
<feature type="transmembrane region" description="Helical" evidence="8">
    <location>
        <begin position="143"/>
        <end position="170"/>
    </location>
</feature>
<name>A0ABY6GF09_9BURK</name>
<dbReference type="Pfam" id="PF01925">
    <property type="entry name" value="TauE"/>
    <property type="match status" value="1"/>
</dbReference>
<dbReference type="Proteomes" id="UP001162800">
    <property type="component" value="Plasmid unnamed1"/>
</dbReference>
<keyword evidence="5 8" id="KW-0812">Transmembrane</keyword>
<keyword evidence="9" id="KW-0614">Plasmid</keyword>
<evidence type="ECO:0000256" key="1">
    <source>
        <dbReference type="ARBA" id="ARBA00004651"/>
    </source>
</evidence>
<feature type="transmembrane region" description="Helical" evidence="8">
    <location>
        <begin position="56"/>
        <end position="74"/>
    </location>
</feature>
<feature type="transmembrane region" description="Helical" evidence="8">
    <location>
        <begin position="182"/>
        <end position="201"/>
    </location>
</feature>
<keyword evidence="6 8" id="KW-1133">Transmembrane helix</keyword>
<geneLocation type="plasmid" evidence="9 10">
    <name>unnamed1</name>
</geneLocation>
<feature type="transmembrane region" description="Helical" evidence="8">
    <location>
        <begin position="17"/>
        <end position="44"/>
    </location>
</feature>
<feature type="transmembrane region" description="Helical" evidence="8">
    <location>
        <begin position="86"/>
        <end position="106"/>
    </location>
</feature>
<feature type="transmembrane region" description="Helical" evidence="8">
    <location>
        <begin position="112"/>
        <end position="131"/>
    </location>
</feature>